<organism evidence="4 5">
    <name type="scientific">Clostridium grantii DSM 8605</name>
    <dbReference type="NCBI Taxonomy" id="1121316"/>
    <lineage>
        <taxon>Bacteria</taxon>
        <taxon>Bacillati</taxon>
        <taxon>Bacillota</taxon>
        <taxon>Clostridia</taxon>
        <taxon>Eubacteriales</taxon>
        <taxon>Clostridiaceae</taxon>
        <taxon>Clostridium</taxon>
    </lineage>
</organism>
<dbReference type="EMBL" id="FQXM01000044">
    <property type="protein sequence ID" value="SHI05402.1"/>
    <property type="molecule type" value="Genomic_DNA"/>
</dbReference>
<dbReference type="PANTHER" id="PTHR45138">
    <property type="entry name" value="REGULATORY COMPONENTS OF SENSORY TRANSDUCTION SYSTEM"/>
    <property type="match status" value="1"/>
</dbReference>
<dbReference type="OrthoDB" id="9805474at2"/>
<dbReference type="GO" id="GO:0043709">
    <property type="term" value="P:cell adhesion involved in single-species biofilm formation"/>
    <property type="evidence" value="ECO:0007669"/>
    <property type="project" value="TreeGrafter"/>
</dbReference>
<keyword evidence="2" id="KW-0175">Coiled coil</keyword>
<dbReference type="Gene3D" id="3.30.70.270">
    <property type="match status" value="1"/>
</dbReference>
<dbReference type="STRING" id="1121316.SAMN02745207_04079"/>
<protein>
    <submittedName>
        <fullName evidence="4">Diguanylate cyclase (GGDEF) domain-containing protein</fullName>
    </submittedName>
</protein>
<dbReference type="PROSITE" id="PS50887">
    <property type="entry name" value="GGDEF"/>
    <property type="match status" value="1"/>
</dbReference>
<dbReference type="SMART" id="SM00065">
    <property type="entry name" value="GAF"/>
    <property type="match status" value="1"/>
</dbReference>
<dbReference type="InterPro" id="IPR050469">
    <property type="entry name" value="Diguanylate_Cyclase"/>
</dbReference>
<dbReference type="Pfam" id="PF13185">
    <property type="entry name" value="GAF_2"/>
    <property type="match status" value="1"/>
</dbReference>
<dbReference type="Pfam" id="PF13424">
    <property type="entry name" value="TPR_12"/>
    <property type="match status" value="2"/>
</dbReference>
<accession>A0A1M5Y083</accession>
<proteinExistence type="predicted"/>
<dbReference type="GO" id="GO:0052621">
    <property type="term" value="F:diguanylate cyclase activity"/>
    <property type="evidence" value="ECO:0007669"/>
    <property type="project" value="TreeGrafter"/>
</dbReference>
<dbReference type="Pfam" id="PF00990">
    <property type="entry name" value="GGDEF"/>
    <property type="match status" value="1"/>
</dbReference>
<dbReference type="InterPro" id="IPR029016">
    <property type="entry name" value="GAF-like_dom_sf"/>
</dbReference>
<dbReference type="Gene3D" id="1.25.40.10">
    <property type="entry name" value="Tetratricopeptide repeat domain"/>
    <property type="match status" value="2"/>
</dbReference>
<dbReference type="AlphaFoldDB" id="A0A1M5Y083"/>
<keyword evidence="1" id="KW-0802">TPR repeat</keyword>
<dbReference type="PANTHER" id="PTHR45138:SF9">
    <property type="entry name" value="DIGUANYLATE CYCLASE DGCM-RELATED"/>
    <property type="match status" value="1"/>
</dbReference>
<keyword evidence="5" id="KW-1185">Reference proteome</keyword>
<feature type="coiled-coil region" evidence="2">
    <location>
        <begin position="541"/>
        <end position="575"/>
    </location>
</feature>
<feature type="coiled-coil region" evidence="2">
    <location>
        <begin position="352"/>
        <end position="389"/>
    </location>
</feature>
<reference evidence="4 5" key="1">
    <citation type="submission" date="2016-11" db="EMBL/GenBank/DDBJ databases">
        <authorList>
            <person name="Jaros S."/>
            <person name="Januszkiewicz K."/>
            <person name="Wedrychowicz H."/>
        </authorList>
    </citation>
    <scope>NUCLEOTIDE SEQUENCE [LARGE SCALE GENOMIC DNA]</scope>
    <source>
        <strain evidence="4 5">DSM 8605</strain>
    </source>
</reference>
<evidence type="ECO:0000256" key="1">
    <source>
        <dbReference type="PROSITE-ProRule" id="PRU00339"/>
    </source>
</evidence>
<evidence type="ECO:0000259" key="3">
    <source>
        <dbReference type="PROSITE" id="PS50887"/>
    </source>
</evidence>
<dbReference type="SMART" id="SM00267">
    <property type="entry name" value="GGDEF"/>
    <property type="match status" value="1"/>
</dbReference>
<name>A0A1M5Y083_9CLOT</name>
<dbReference type="SUPFAM" id="SSF55073">
    <property type="entry name" value="Nucleotide cyclase"/>
    <property type="match status" value="1"/>
</dbReference>
<dbReference type="SUPFAM" id="SSF55781">
    <property type="entry name" value="GAF domain-like"/>
    <property type="match status" value="1"/>
</dbReference>
<dbReference type="CDD" id="cd01949">
    <property type="entry name" value="GGDEF"/>
    <property type="match status" value="1"/>
</dbReference>
<feature type="domain" description="GGDEF" evidence="3">
    <location>
        <begin position="603"/>
        <end position="740"/>
    </location>
</feature>
<evidence type="ECO:0000256" key="2">
    <source>
        <dbReference type="SAM" id="Coils"/>
    </source>
</evidence>
<dbReference type="InterPro" id="IPR019734">
    <property type="entry name" value="TPR_rpt"/>
</dbReference>
<feature type="repeat" description="TPR" evidence="1">
    <location>
        <begin position="101"/>
        <end position="134"/>
    </location>
</feature>
<evidence type="ECO:0000313" key="4">
    <source>
        <dbReference type="EMBL" id="SHI05402.1"/>
    </source>
</evidence>
<dbReference type="SUPFAM" id="SSF48452">
    <property type="entry name" value="TPR-like"/>
    <property type="match status" value="1"/>
</dbReference>
<dbReference type="GO" id="GO:0005886">
    <property type="term" value="C:plasma membrane"/>
    <property type="evidence" value="ECO:0007669"/>
    <property type="project" value="TreeGrafter"/>
</dbReference>
<dbReference type="InterPro" id="IPR043128">
    <property type="entry name" value="Rev_trsase/Diguanyl_cyclase"/>
</dbReference>
<dbReference type="GO" id="GO:1902201">
    <property type="term" value="P:negative regulation of bacterial-type flagellum-dependent cell motility"/>
    <property type="evidence" value="ECO:0007669"/>
    <property type="project" value="TreeGrafter"/>
</dbReference>
<dbReference type="Proteomes" id="UP000184447">
    <property type="component" value="Unassembled WGS sequence"/>
</dbReference>
<gene>
    <name evidence="4" type="ORF">SAMN02745207_04079</name>
</gene>
<sequence length="744" mass="86448">MEYKINSLIEQANNEEETIKKIELYCEISKELEYYDINSSFDFAVKGYSLSKKVNYIDGVTECLYRKGRCTWLKGDYNKSIDILNKAIIVAEKNNLYKNQVEIYNNLGNVYVSLVNYDKAYNYYLKALKVEEDNYFTSYKYIILNNIGIIYSELGNYEKSLEYYFRSQMESEAVKNEKFVSIPLINIASVYNNQKKYGKAFDYTNKSLIICEKYNDKIGIAHAYNSFSEINLNQNKKKEALKNLKNALKVAKEVGSKDFEVKILLEINKILMEEKAFIEIFDNLQQALTIYNEEEKDSQVAEIYKQYAFIYEEIGKCEVAYKYLKKYIDIEKKILNTDTEERLKSINLLYKSEEARKENEIFQLKNVELKRKKEELEKAYNNIRIISEIGKNIISTTNIGKILSQIYSHINKLMDSFVFGIGIYDEENQKIYNEFFIEDNKRQKKRIIDLNDPKSYTAWCMRNRKKIFISNQDLEYKQYVEEKSFYTLGEKTKSLIYCPLIVEKKLVGVITVQSLKENAFNTNTVDIIEALSSYIAIAIKNAQKSEALSKEIKEKEEAQTKLVSLNSKLLNLSQIDGLTGVANRRRFDDFLDDVWNICRRKNTVLSVAIIDIDFFKEYNDNYGHILGDYIIKVVAKTLDSTLVRNSDLIARYGGDEFIAVMPDTDIDGIKNICTKMIENINQLNIEHRFSKISNKLTLSIGAACIIPDSDECIEKFLQRADIALYKAKAAGRNRLTIFSEEIGG</sequence>
<dbReference type="NCBIfam" id="TIGR00254">
    <property type="entry name" value="GGDEF"/>
    <property type="match status" value="1"/>
</dbReference>
<dbReference type="InterPro" id="IPR003018">
    <property type="entry name" value="GAF"/>
</dbReference>
<dbReference type="FunFam" id="3.30.70.270:FF:000001">
    <property type="entry name" value="Diguanylate cyclase domain protein"/>
    <property type="match status" value="1"/>
</dbReference>
<dbReference type="InterPro" id="IPR029787">
    <property type="entry name" value="Nucleotide_cyclase"/>
</dbReference>
<dbReference type="PROSITE" id="PS50005">
    <property type="entry name" value="TPR"/>
    <property type="match status" value="1"/>
</dbReference>
<dbReference type="SMART" id="SM00028">
    <property type="entry name" value="TPR"/>
    <property type="match status" value="6"/>
</dbReference>
<dbReference type="PROSITE" id="PS50293">
    <property type="entry name" value="TPR_REGION"/>
    <property type="match status" value="1"/>
</dbReference>
<dbReference type="RefSeq" id="WP_073340877.1">
    <property type="nucleotide sequence ID" value="NZ_FQXM01000044.1"/>
</dbReference>
<dbReference type="Gene3D" id="3.30.450.40">
    <property type="match status" value="1"/>
</dbReference>
<evidence type="ECO:0000313" key="5">
    <source>
        <dbReference type="Proteomes" id="UP000184447"/>
    </source>
</evidence>
<dbReference type="InterPro" id="IPR011990">
    <property type="entry name" value="TPR-like_helical_dom_sf"/>
</dbReference>
<dbReference type="InterPro" id="IPR000160">
    <property type="entry name" value="GGDEF_dom"/>
</dbReference>